<evidence type="ECO:0000256" key="3">
    <source>
        <dbReference type="ARBA" id="ARBA00022606"/>
    </source>
</evidence>
<dbReference type="GO" id="GO:0007165">
    <property type="term" value="P:signal transduction"/>
    <property type="evidence" value="ECO:0007669"/>
    <property type="project" value="UniProtKB-KW"/>
</dbReference>
<evidence type="ECO:0000256" key="5">
    <source>
        <dbReference type="ARBA" id="ARBA00022725"/>
    </source>
</evidence>
<reference evidence="11" key="1">
    <citation type="journal article" date="2019" name="Comp. Biochem. Physiol. B, Biochem. Mol. Biol.">
        <title>Functional characterization of olfactory receptors in three Dacini fruit flies (Diptera: Tephritidae) that respond to 1-nonanol analogs as components in the rectal glands.</title>
        <authorList>
            <person name="Ono H."/>
            <person name="Miyazaki H."/>
            <person name="Mitsuno H."/>
            <person name="Ozaki K."/>
            <person name="Kanzaki R."/>
            <person name="Nishida R."/>
        </authorList>
    </citation>
    <scope>NUCLEOTIDE SEQUENCE</scope>
    <source>
        <tissue evidence="11">Chemosensory organs</tissue>
    </source>
</reference>
<name>A0A5H2WW65_ZEUCU</name>
<feature type="transmembrane region" description="Helical" evidence="10">
    <location>
        <begin position="205"/>
        <end position="232"/>
    </location>
</feature>
<keyword evidence="4 10" id="KW-0812">Transmembrane</keyword>
<feature type="transmembrane region" description="Helical" evidence="10">
    <location>
        <begin position="140"/>
        <end position="160"/>
    </location>
</feature>
<evidence type="ECO:0000256" key="4">
    <source>
        <dbReference type="ARBA" id="ARBA00022692"/>
    </source>
</evidence>
<keyword evidence="9 10" id="KW-0807">Transducer</keyword>
<comment type="caution">
    <text evidence="10">Lacks conserved residue(s) required for the propagation of feature annotation.</text>
</comment>
<dbReference type="InterPro" id="IPR004117">
    <property type="entry name" value="7tm6_olfct_rcpt"/>
</dbReference>
<evidence type="ECO:0000256" key="10">
    <source>
        <dbReference type="RuleBase" id="RU351113"/>
    </source>
</evidence>
<protein>
    <recommendedName>
        <fullName evidence="10">Odorant receptor</fullName>
    </recommendedName>
</protein>
<dbReference type="AlphaFoldDB" id="A0A5H2WW65"/>
<keyword evidence="7 10" id="KW-0472">Membrane</keyword>
<evidence type="ECO:0000256" key="7">
    <source>
        <dbReference type="ARBA" id="ARBA00023136"/>
    </source>
</evidence>
<keyword evidence="6 10" id="KW-1133">Transmembrane helix</keyword>
<evidence type="ECO:0000256" key="6">
    <source>
        <dbReference type="ARBA" id="ARBA00022989"/>
    </source>
</evidence>
<gene>
    <name evidence="11" type="primary">ZcucOR88a</name>
</gene>
<keyword evidence="8 10" id="KW-0675">Receptor</keyword>
<evidence type="ECO:0000256" key="8">
    <source>
        <dbReference type="ARBA" id="ARBA00023170"/>
    </source>
</evidence>
<dbReference type="GO" id="GO:0004984">
    <property type="term" value="F:olfactory receptor activity"/>
    <property type="evidence" value="ECO:0007669"/>
    <property type="project" value="InterPro"/>
</dbReference>
<dbReference type="GO" id="GO:0005886">
    <property type="term" value="C:plasma membrane"/>
    <property type="evidence" value="ECO:0007669"/>
    <property type="project" value="UniProtKB-SubCell"/>
</dbReference>
<evidence type="ECO:0000256" key="1">
    <source>
        <dbReference type="ARBA" id="ARBA00004651"/>
    </source>
</evidence>
<keyword evidence="5 10" id="KW-0552">Olfaction</keyword>
<evidence type="ECO:0000313" key="11">
    <source>
        <dbReference type="EMBL" id="BBL78087.1"/>
    </source>
</evidence>
<dbReference type="PANTHER" id="PTHR21137:SF35">
    <property type="entry name" value="ODORANT RECEPTOR 19A-RELATED"/>
    <property type="match status" value="1"/>
</dbReference>
<dbReference type="Pfam" id="PF02949">
    <property type="entry name" value="7tm_6"/>
    <property type="match status" value="1"/>
</dbReference>
<feature type="transmembrane region" description="Helical" evidence="10">
    <location>
        <begin position="280"/>
        <end position="303"/>
    </location>
</feature>
<organism evidence="11">
    <name type="scientific">Zeugodacus cucurbitae</name>
    <name type="common">Melon fruit fly</name>
    <name type="synonym">Bactrocera cucurbitae</name>
    <dbReference type="NCBI Taxonomy" id="28588"/>
    <lineage>
        <taxon>Eukaryota</taxon>
        <taxon>Metazoa</taxon>
        <taxon>Ecdysozoa</taxon>
        <taxon>Arthropoda</taxon>
        <taxon>Hexapoda</taxon>
        <taxon>Insecta</taxon>
        <taxon>Pterygota</taxon>
        <taxon>Neoptera</taxon>
        <taxon>Endopterygota</taxon>
        <taxon>Diptera</taxon>
        <taxon>Brachycera</taxon>
        <taxon>Muscomorpha</taxon>
        <taxon>Tephritoidea</taxon>
        <taxon>Tephritidae</taxon>
        <taxon>Zeugodacus</taxon>
        <taxon>Zeugodacus</taxon>
    </lineage>
</organism>
<keyword evidence="2" id="KW-1003">Cell membrane</keyword>
<dbReference type="PANTHER" id="PTHR21137">
    <property type="entry name" value="ODORANT RECEPTOR"/>
    <property type="match status" value="1"/>
</dbReference>
<comment type="subcellular location">
    <subcellularLocation>
        <location evidence="1 10">Cell membrane</location>
        <topology evidence="1 10">Multi-pass membrane protein</topology>
    </subcellularLocation>
</comment>
<sequence>MALRQEKYGTAKLDDLCDILHPVQRYLRLNYLDFRRVNGRFAIPNSKLLNICLFLAVFDCIGNCIKCIKAMNAGEITKAQEIFAVFGMGFVMTMRGLMLALNRVQLSNFYNKIDCIFPRSAHLQQHMAVEKVHSYIKRRFYIMHTLMTVTVAAFLTTPGVKFMVFHDFDSDDSVADEYHVNPSWLPFGLKDKVSTYPYVYIYESVLAAAAVNMIITWDEVFVVLISQLCMYYEYLGRLLEEMNVQDALDPTKLDALYKQLHEYIYMHQYLNKLAVEFNDLFNFSILFSDAGIATSICFNIVLITDATDYLQMVTYTSPLFVEVWLIYDAAKWGTMLETVTGRINEILYEQKWYESSVRFGKYTMMWMQSTNEPFRLTAFNMFYVNMKHFQDMMMLAYQMLTFLKSKS</sequence>
<comment type="similarity">
    <text evidence="10">Belongs to the insect chemoreceptor superfamily. Heteromeric odorant receptor channel (TC 1.A.69) family.</text>
</comment>
<evidence type="ECO:0000256" key="9">
    <source>
        <dbReference type="ARBA" id="ARBA00023224"/>
    </source>
</evidence>
<evidence type="ECO:0000256" key="2">
    <source>
        <dbReference type="ARBA" id="ARBA00022475"/>
    </source>
</evidence>
<proteinExistence type="evidence at transcript level"/>
<dbReference type="EMBL" id="FX986231">
    <property type="protein sequence ID" value="BBL78087.1"/>
    <property type="molecule type" value="mRNA"/>
</dbReference>
<accession>A0A5H2WW65</accession>
<keyword evidence="3 10" id="KW-0716">Sensory transduction</keyword>
<dbReference type="GO" id="GO:0005549">
    <property type="term" value="F:odorant binding"/>
    <property type="evidence" value="ECO:0007669"/>
    <property type="project" value="InterPro"/>
</dbReference>